<organism evidence="9 10">
    <name type="scientific">Splendidivirga corallicola</name>
    <dbReference type="NCBI Taxonomy" id="3051826"/>
    <lineage>
        <taxon>Bacteria</taxon>
        <taxon>Pseudomonadati</taxon>
        <taxon>Bacteroidota</taxon>
        <taxon>Cytophagia</taxon>
        <taxon>Cytophagales</taxon>
        <taxon>Splendidivirgaceae</taxon>
        <taxon>Splendidivirga</taxon>
    </lineage>
</organism>
<keyword evidence="2" id="KW-1003">Cell membrane</keyword>
<keyword evidence="10" id="KW-1185">Reference proteome</keyword>
<feature type="transmembrane region" description="Helical" evidence="6">
    <location>
        <begin position="363"/>
        <end position="387"/>
    </location>
</feature>
<feature type="domain" description="MacB-like periplasmic core" evidence="8">
    <location>
        <begin position="96"/>
        <end position="312"/>
    </location>
</feature>
<evidence type="ECO:0000256" key="4">
    <source>
        <dbReference type="ARBA" id="ARBA00022989"/>
    </source>
</evidence>
<proteinExistence type="predicted"/>
<evidence type="ECO:0000256" key="3">
    <source>
        <dbReference type="ARBA" id="ARBA00022692"/>
    </source>
</evidence>
<protein>
    <submittedName>
        <fullName evidence="9">ABC transporter permease</fullName>
    </submittedName>
</protein>
<feature type="transmembrane region" description="Helical" evidence="6">
    <location>
        <begin position="408"/>
        <end position="436"/>
    </location>
</feature>
<dbReference type="RefSeq" id="WP_346755510.1">
    <property type="nucleotide sequence ID" value="NZ_JAUJEA010000019.1"/>
</dbReference>
<keyword evidence="4 6" id="KW-1133">Transmembrane helix</keyword>
<dbReference type="InterPro" id="IPR050250">
    <property type="entry name" value="Macrolide_Exporter_MacB"/>
</dbReference>
<feature type="transmembrane region" description="Helical" evidence="6">
    <location>
        <begin position="456"/>
        <end position="479"/>
    </location>
</feature>
<feature type="domain" description="MacB-like periplasmic core" evidence="8">
    <location>
        <begin position="510"/>
        <end position="702"/>
    </location>
</feature>
<sequence length="863" mass="98069">MREKINIPKIPHAFFKWYCQQEKYEELHGDLEEFYYERVTELGAAKARLCYLIDVIRCCQPYAWKKTKGQTNSNIMMFKNYYKTSSRSLMKSPLSSFINVFGLSVAIGICLVVYTFLAWDHSIDRFHEYKNEVYLATFFADRDGTEQQYGMTPTPLGEMLREDFTHIKKVCRLEDRNVVLKYEDKVFHEQVRYSDPEFLEMFTFPLKWGSPGSLSDANSIILSEEMSIKYFGEENPVGQDMLMIFGKDNNKLFKVTGVAEAFPKAHAIDFDFLINFENFKISDPTYDLNDWSGFVNATLIQVDNPSDLADITGGMEKYRILQNEVQEDWAISSFTFERLADLHEKSGNIEGDISYDDNLEARIGMPVIALFMLVLACLNYINIAIVSAAKRLKEIGLRKVIGAHRRQVIVQFLAENILITFFALILGCILAVTIFIPWLAQLAGWEMELQLIDKNLWIFLVAILLITGIASGIYPAFYISKFDAVKIFKGSVKFGKKNPLTKVFLGTQLILACITITAGVVFTQNNTYQSTRSWGYQQKGAIYVHMPDTTAFEQLQATMIQNPNVVAISGSAHHLGKDMASVVVHVPGRQYEVNELIVDPGYFETMGLQLIDGRVFQDHPESDKQAIIVNEQFVKKLALNEPIGQLFEIDSAKYEVIGVIKDFHFYSFFNKIEPTIFRVANPGQYHYLSLRVNDGSEKETYQALQDQWASLFPEIPFQGGYQEDVWGEYFHMTNTAERFNKVIAFVAVLLASLGLYGLVTLNVSGRTREFSIRKTLGAGIRNITSNIVRQYMILAAVALLIGAPISYVFIEAYLDMLFVYHIPMSYSSVAISVVILTLVLLAVISTQIRKVSKSNPVDGLKAE</sequence>
<comment type="caution">
    <text evidence="9">The sequence shown here is derived from an EMBL/GenBank/DDBJ whole genome shotgun (WGS) entry which is preliminary data.</text>
</comment>
<keyword evidence="5 6" id="KW-0472">Membrane</keyword>
<keyword evidence="3 6" id="KW-0812">Transmembrane</keyword>
<feature type="domain" description="ABC3 transporter permease C-terminal" evidence="7">
    <location>
        <begin position="742"/>
        <end position="856"/>
    </location>
</feature>
<dbReference type="Proteomes" id="UP001172082">
    <property type="component" value="Unassembled WGS sequence"/>
</dbReference>
<feature type="transmembrane region" description="Helical" evidence="6">
    <location>
        <begin position="791"/>
        <end position="810"/>
    </location>
</feature>
<dbReference type="EMBL" id="JAUJEA010000019">
    <property type="protein sequence ID" value="MDN5205488.1"/>
    <property type="molecule type" value="Genomic_DNA"/>
</dbReference>
<dbReference type="InterPro" id="IPR003838">
    <property type="entry name" value="ABC3_permease_C"/>
</dbReference>
<evidence type="ECO:0000313" key="10">
    <source>
        <dbReference type="Proteomes" id="UP001172082"/>
    </source>
</evidence>
<accession>A0ABT8L0Z4</accession>
<evidence type="ECO:0000256" key="1">
    <source>
        <dbReference type="ARBA" id="ARBA00004651"/>
    </source>
</evidence>
<dbReference type="PANTHER" id="PTHR30572">
    <property type="entry name" value="MEMBRANE COMPONENT OF TRANSPORTER-RELATED"/>
    <property type="match status" value="1"/>
</dbReference>
<reference evidence="9" key="1">
    <citation type="submission" date="2023-06" db="EMBL/GenBank/DDBJ databases">
        <title>Genomic of Parafulvivirga corallium.</title>
        <authorList>
            <person name="Wang G."/>
        </authorList>
    </citation>
    <scope>NUCLEOTIDE SEQUENCE</scope>
    <source>
        <strain evidence="9">BMA10</strain>
    </source>
</reference>
<evidence type="ECO:0000259" key="8">
    <source>
        <dbReference type="Pfam" id="PF12704"/>
    </source>
</evidence>
<name>A0ABT8L0Z4_9BACT</name>
<gene>
    <name evidence="9" type="ORF">QQ008_29160</name>
</gene>
<evidence type="ECO:0000256" key="6">
    <source>
        <dbReference type="SAM" id="Phobius"/>
    </source>
</evidence>
<feature type="transmembrane region" description="Helical" evidence="6">
    <location>
        <begin position="742"/>
        <end position="764"/>
    </location>
</feature>
<dbReference type="Pfam" id="PF02687">
    <property type="entry name" value="FtsX"/>
    <property type="match status" value="2"/>
</dbReference>
<feature type="transmembrane region" description="Helical" evidence="6">
    <location>
        <begin position="822"/>
        <end position="844"/>
    </location>
</feature>
<evidence type="ECO:0000256" key="5">
    <source>
        <dbReference type="ARBA" id="ARBA00023136"/>
    </source>
</evidence>
<feature type="transmembrane region" description="Helical" evidence="6">
    <location>
        <begin position="97"/>
        <end position="119"/>
    </location>
</feature>
<evidence type="ECO:0000256" key="2">
    <source>
        <dbReference type="ARBA" id="ARBA00022475"/>
    </source>
</evidence>
<evidence type="ECO:0000259" key="7">
    <source>
        <dbReference type="Pfam" id="PF02687"/>
    </source>
</evidence>
<evidence type="ECO:0000313" key="9">
    <source>
        <dbReference type="EMBL" id="MDN5205488.1"/>
    </source>
</evidence>
<comment type="subcellular location">
    <subcellularLocation>
        <location evidence="1">Cell membrane</location>
        <topology evidence="1">Multi-pass membrane protein</topology>
    </subcellularLocation>
</comment>
<dbReference type="InterPro" id="IPR025857">
    <property type="entry name" value="MacB_PCD"/>
</dbReference>
<feature type="domain" description="ABC3 transporter permease C-terminal" evidence="7">
    <location>
        <begin position="367"/>
        <end position="481"/>
    </location>
</feature>
<dbReference type="Pfam" id="PF12704">
    <property type="entry name" value="MacB_PCD"/>
    <property type="match status" value="2"/>
</dbReference>
<feature type="transmembrane region" description="Helical" evidence="6">
    <location>
        <begin position="500"/>
        <end position="522"/>
    </location>
</feature>
<dbReference type="PANTHER" id="PTHR30572:SF18">
    <property type="entry name" value="ABC-TYPE MACROLIDE FAMILY EXPORT SYSTEM PERMEASE COMPONENT 2"/>
    <property type="match status" value="1"/>
</dbReference>
<dbReference type="NCBIfam" id="NF038404">
    <property type="entry name" value="perm_prefix_2"/>
    <property type="match status" value="1"/>
</dbReference>
<dbReference type="InterPro" id="IPR047699">
    <property type="entry name" value="Permease_put_prefix"/>
</dbReference>